<feature type="region of interest" description="Disordered" evidence="11">
    <location>
        <begin position="1"/>
        <end position="65"/>
    </location>
</feature>
<sequence>VEGAKEHLDLSRNKEHLDLSRNKEASEKSVNQSLSGGRADVTVKTELESEKTSASRSSLPNNHHDAHSSVRLFKCTQCQRPFKRRNDLKRHYRVHSSVKIMPFTCKVCDKKFSSRTIVKNHMRSHSGERPYACTYCDKRFMTSSVLRSHERIHTGERPYVCSFCNKTFIQSYTYTVHLRVHKKEKPYLFTKKVVIGGNNSTPSQPPFDLHLCSLPPPQQGQSTVILKLHSLLFFNLSLIRSVCIHT</sequence>
<keyword evidence="8" id="KW-0804">Transcription</keyword>
<keyword evidence="7" id="KW-0238">DNA-binding</keyword>
<feature type="compositionally biased region" description="Basic and acidic residues" evidence="11">
    <location>
        <begin position="41"/>
        <end position="53"/>
    </location>
</feature>
<dbReference type="PANTHER" id="PTHR24388">
    <property type="entry name" value="ZINC FINGER PROTEIN"/>
    <property type="match status" value="1"/>
</dbReference>
<keyword evidence="2" id="KW-0479">Metal-binding</keyword>
<dbReference type="PROSITE" id="PS50157">
    <property type="entry name" value="ZINC_FINGER_C2H2_2"/>
    <property type="match status" value="4"/>
</dbReference>
<dbReference type="Ensembl" id="ENSSAUT00010013681.1">
    <property type="protein sequence ID" value="ENSSAUP00010012872.1"/>
    <property type="gene ID" value="ENSSAUG00010006128.1"/>
</dbReference>
<feature type="domain" description="C2H2-type" evidence="12">
    <location>
        <begin position="131"/>
        <end position="158"/>
    </location>
</feature>
<dbReference type="PANTHER" id="PTHR24388:SF53">
    <property type="entry name" value="CHORION TRANSCRIPTION FACTOR CF2-RELATED"/>
    <property type="match status" value="1"/>
</dbReference>
<feature type="domain" description="C2H2-type" evidence="12">
    <location>
        <begin position="103"/>
        <end position="130"/>
    </location>
</feature>
<dbReference type="Gene3D" id="3.30.160.60">
    <property type="entry name" value="Classic Zinc Finger"/>
    <property type="match status" value="4"/>
</dbReference>
<evidence type="ECO:0000256" key="8">
    <source>
        <dbReference type="ARBA" id="ARBA00023163"/>
    </source>
</evidence>
<dbReference type="SMART" id="SM00355">
    <property type="entry name" value="ZnF_C2H2"/>
    <property type="match status" value="4"/>
</dbReference>
<feature type="domain" description="C2H2-type" evidence="12">
    <location>
        <begin position="159"/>
        <end position="186"/>
    </location>
</feature>
<reference evidence="13" key="1">
    <citation type="submission" date="2021-04" db="EMBL/GenBank/DDBJ databases">
        <authorList>
            <consortium name="Wellcome Sanger Institute Data Sharing"/>
        </authorList>
    </citation>
    <scope>NUCLEOTIDE SEQUENCE [LARGE SCALE GENOMIC DNA]</scope>
</reference>
<dbReference type="GO" id="GO:0000981">
    <property type="term" value="F:DNA-binding transcription factor activity, RNA polymerase II-specific"/>
    <property type="evidence" value="ECO:0007669"/>
    <property type="project" value="TreeGrafter"/>
</dbReference>
<evidence type="ECO:0000256" key="3">
    <source>
        <dbReference type="ARBA" id="ARBA00022737"/>
    </source>
</evidence>
<dbReference type="Proteomes" id="UP000472265">
    <property type="component" value="Chromosome 14"/>
</dbReference>
<feature type="domain" description="C2H2-type" evidence="12">
    <location>
        <begin position="73"/>
        <end position="100"/>
    </location>
</feature>
<dbReference type="GO" id="GO:0000978">
    <property type="term" value="F:RNA polymerase II cis-regulatory region sequence-specific DNA binding"/>
    <property type="evidence" value="ECO:0007669"/>
    <property type="project" value="TreeGrafter"/>
</dbReference>
<evidence type="ECO:0000256" key="2">
    <source>
        <dbReference type="ARBA" id="ARBA00022723"/>
    </source>
</evidence>
<evidence type="ECO:0000256" key="4">
    <source>
        <dbReference type="ARBA" id="ARBA00022771"/>
    </source>
</evidence>
<organism evidence="13 14">
    <name type="scientific">Sparus aurata</name>
    <name type="common">Gilthead sea bream</name>
    <dbReference type="NCBI Taxonomy" id="8175"/>
    <lineage>
        <taxon>Eukaryota</taxon>
        <taxon>Metazoa</taxon>
        <taxon>Chordata</taxon>
        <taxon>Craniata</taxon>
        <taxon>Vertebrata</taxon>
        <taxon>Euteleostomi</taxon>
        <taxon>Actinopterygii</taxon>
        <taxon>Neopterygii</taxon>
        <taxon>Teleostei</taxon>
        <taxon>Neoteleostei</taxon>
        <taxon>Acanthomorphata</taxon>
        <taxon>Eupercaria</taxon>
        <taxon>Spariformes</taxon>
        <taxon>Sparidae</taxon>
        <taxon>Sparus</taxon>
    </lineage>
</organism>
<dbReference type="FunFam" id="3.30.160.60:FF:000690">
    <property type="entry name" value="Zinc finger protein 354C"/>
    <property type="match status" value="1"/>
</dbReference>
<dbReference type="InterPro" id="IPR050527">
    <property type="entry name" value="Snail/Krueppel_Znf"/>
</dbReference>
<dbReference type="PROSITE" id="PS00028">
    <property type="entry name" value="ZINC_FINGER_C2H2_1"/>
    <property type="match status" value="4"/>
</dbReference>
<comment type="subcellular location">
    <subcellularLocation>
        <location evidence="1">Nucleus</location>
    </subcellularLocation>
</comment>
<evidence type="ECO:0000256" key="7">
    <source>
        <dbReference type="ARBA" id="ARBA00023125"/>
    </source>
</evidence>
<dbReference type="FunFam" id="3.30.160.60:FF:000145">
    <property type="entry name" value="Zinc finger protein 574"/>
    <property type="match status" value="1"/>
</dbReference>
<evidence type="ECO:0000256" key="11">
    <source>
        <dbReference type="SAM" id="MobiDB-lite"/>
    </source>
</evidence>
<dbReference type="FunFam" id="3.30.160.60:FF:000450">
    <property type="entry name" value="PR domain zinc finger protein 14"/>
    <property type="match status" value="1"/>
</dbReference>
<dbReference type="InterPro" id="IPR036236">
    <property type="entry name" value="Znf_C2H2_sf"/>
</dbReference>
<protein>
    <recommendedName>
        <fullName evidence="12">C2H2-type domain-containing protein</fullName>
    </recommendedName>
</protein>
<dbReference type="Pfam" id="PF00096">
    <property type="entry name" value="zf-C2H2"/>
    <property type="match status" value="3"/>
</dbReference>
<name>A0A671UGF8_SPAAU</name>
<keyword evidence="4 10" id="KW-0863">Zinc-finger</keyword>
<evidence type="ECO:0000256" key="1">
    <source>
        <dbReference type="ARBA" id="ARBA00004123"/>
    </source>
</evidence>
<keyword evidence="14" id="KW-1185">Reference proteome</keyword>
<keyword evidence="6" id="KW-0805">Transcription regulation</keyword>
<dbReference type="InterPro" id="IPR013087">
    <property type="entry name" value="Znf_C2H2_type"/>
</dbReference>
<evidence type="ECO:0000256" key="5">
    <source>
        <dbReference type="ARBA" id="ARBA00022833"/>
    </source>
</evidence>
<accession>A0A671UGF8</accession>
<feature type="compositionally biased region" description="Basic and acidic residues" evidence="11">
    <location>
        <begin position="1"/>
        <end position="27"/>
    </location>
</feature>
<evidence type="ECO:0000256" key="6">
    <source>
        <dbReference type="ARBA" id="ARBA00023015"/>
    </source>
</evidence>
<keyword evidence="5" id="KW-0862">Zinc</keyword>
<reference evidence="13" key="3">
    <citation type="submission" date="2025-09" db="UniProtKB">
        <authorList>
            <consortium name="Ensembl"/>
        </authorList>
    </citation>
    <scope>IDENTIFICATION</scope>
</reference>
<keyword evidence="9" id="KW-0539">Nucleus</keyword>
<evidence type="ECO:0000313" key="13">
    <source>
        <dbReference type="Ensembl" id="ENSSAUP00010012872.1"/>
    </source>
</evidence>
<dbReference type="GeneTree" id="ENSGT00940000157046"/>
<dbReference type="SUPFAM" id="SSF57667">
    <property type="entry name" value="beta-beta-alpha zinc fingers"/>
    <property type="match status" value="3"/>
</dbReference>
<dbReference type="AlphaFoldDB" id="A0A671UGF8"/>
<dbReference type="FunFam" id="3.30.160.60:FF:000100">
    <property type="entry name" value="Zinc finger 45-like"/>
    <property type="match status" value="1"/>
</dbReference>
<dbReference type="OMA" id="LSESHCD"/>
<dbReference type="Pfam" id="PF12874">
    <property type="entry name" value="zf-met"/>
    <property type="match status" value="1"/>
</dbReference>
<evidence type="ECO:0000256" key="10">
    <source>
        <dbReference type="PROSITE-ProRule" id="PRU00042"/>
    </source>
</evidence>
<reference evidence="13" key="2">
    <citation type="submission" date="2025-08" db="UniProtKB">
        <authorList>
            <consortium name="Ensembl"/>
        </authorList>
    </citation>
    <scope>IDENTIFICATION</scope>
</reference>
<dbReference type="GO" id="GO:0005634">
    <property type="term" value="C:nucleus"/>
    <property type="evidence" value="ECO:0007669"/>
    <property type="project" value="UniProtKB-SubCell"/>
</dbReference>
<evidence type="ECO:0000313" key="14">
    <source>
        <dbReference type="Proteomes" id="UP000472265"/>
    </source>
</evidence>
<keyword evidence="3" id="KW-0677">Repeat</keyword>
<evidence type="ECO:0000259" key="12">
    <source>
        <dbReference type="PROSITE" id="PS50157"/>
    </source>
</evidence>
<proteinExistence type="predicted"/>
<dbReference type="InParanoid" id="A0A671UGF8"/>
<dbReference type="GO" id="GO:0008270">
    <property type="term" value="F:zinc ion binding"/>
    <property type="evidence" value="ECO:0007669"/>
    <property type="project" value="UniProtKB-KW"/>
</dbReference>
<evidence type="ECO:0000256" key="9">
    <source>
        <dbReference type="ARBA" id="ARBA00023242"/>
    </source>
</evidence>